<accession>A0A7S8CC84</accession>
<dbReference type="EMBL" id="CP049742">
    <property type="protein sequence ID" value="QPC47320.1"/>
    <property type="molecule type" value="Genomic_DNA"/>
</dbReference>
<evidence type="ECO:0000313" key="8">
    <source>
        <dbReference type="Proteomes" id="UP000593626"/>
    </source>
</evidence>
<evidence type="ECO:0000313" key="7">
    <source>
        <dbReference type="EMBL" id="QPC47320.1"/>
    </source>
</evidence>
<evidence type="ECO:0000256" key="1">
    <source>
        <dbReference type="ARBA" id="ARBA00000799"/>
    </source>
</evidence>
<comment type="similarity">
    <text evidence="2">Belongs to the isochorismate synthase family.</text>
</comment>
<evidence type="ECO:0000256" key="2">
    <source>
        <dbReference type="ARBA" id="ARBA00005297"/>
    </source>
</evidence>
<evidence type="ECO:0000256" key="5">
    <source>
        <dbReference type="ARBA" id="ARBA00041564"/>
    </source>
</evidence>
<dbReference type="Pfam" id="PF00425">
    <property type="entry name" value="Chorismate_bind"/>
    <property type="match status" value="1"/>
</dbReference>
<proteinExistence type="inferred from homology"/>
<dbReference type="GO" id="GO:0009697">
    <property type="term" value="P:salicylic acid biosynthetic process"/>
    <property type="evidence" value="ECO:0007669"/>
    <property type="project" value="TreeGrafter"/>
</dbReference>
<dbReference type="InterPro" id="IPR004561">
    <property type="entry name" value="IsoChor_synthase"/>
</dbReference>
<protein>
    <recommendedName>
        <fullName evidence="3">isochorismate synthase</fullName>
        <ecNumber evidence="3">5.4.4.2</ecNumber>
    </recommendedName>
    <alternativeName>
        <fullName evidence="5">Isochorismate mutase</fullName>
    </alternativeName>
</protein>
<evidence type="ECO:0000256" key="4">
    <source>
        <dbReference type="ARBA" id="ARBA00023235"/>
    </source>
</evidence>
<name>A0A7S8CC84_9BACI</name>
<dbReference type="KEGG" id="mcui:G8O30_10230"/>
<dbReference type="SUPFAM" id="SSF56322">
    <property type="entry name" value="ADC synthase"/>
    <property type="match status" value="1"/>
</dbReference>
<keyword evidence="8" id="KW-1185">Reference proteome</keyword>
<dbReference type="Gene3D" id="3.60.120.10">
    <property type="entry name" value="Anthranilate synthase"/>
    <property type="match status" value="1"/>
</dbReference>
<dbReference type="EC" id="5.4.4.2" evidence="3"/>
<dbReference type="Proteomes" id="UP000593626">
    <property type="component" value="Chromosome"/>
</dbReference>
<organism evidence="7 8">
    <name type="scientific">Mangrovibacillus cuniculi</name>
    <dbReference type="NCBI Taxonomy" id="2593652"/>
    <lineage>
        <taxon>Bacteria</taxon>
        <taxon>Bacillati</taxon>
        <taxon>Bacillota</taxon>
        <taxon>Bacilli</taxon>
        <taxon>Bacillales</taxon>
        <taxon>Bacillaceae</taxon>
        <taxon>Mangrovibacillus</taxon>
    </lineage>
</organism>
<gene>
    <name evidence="7" type="ORF">G8O30_10230</name>
</gene>
<dbReference type="AlphaFoldDB" id="A0A7S8CC84"/>
<dbReference type="InterPro" id="IPR015890">
    <property type="entry name" value="Chorismate_C"/>
</dbReference>
<sequence>MAVQLSNLKATLLEAAQKAAKLEEGVLASHTVAIDYIKPSQFFHNGKELFLGKRFYWKNADNTKVMVGQGLAHTFQSSEPNALFSIEKEWKRLTKQVVMNDNLPEFGPTLFGGISFDEKVEPDSNWSPFSNGLFYVPQFMLSIIEDEKVFLTINLYVQGFENIDQILSKLTAQENQLLSCEEHVKNESFSTTFEEVNPSNWYAQVEEVVDRIQKGEAEKVVLARPVRADFSSAIETATVIERLTEQQTNSYIFVLEALEQCFIGATPERLIVKNREEVKSTCLAGSISRGKTDKEDAHLGNLLLNDEKNRKEHEYVVKRIQNAFVSLCDDVYVPNYPTLLKMKDIQHLYTPVIGRVALNQSILSFVQLLHPTPALGGEPVEEALSIIRQVETWDRGFYGAPIGFVDMHGDGEFAVAIRSALITDRGKRSYLFAGCGIVDSSNPQAEWEETELKLRPMKRAFSGDDLS</sequence>
<dbReference type="PANTHER" id="PTHR42839">
    <property type="entry name" value="ISOCHORISMATE SYNTHASE ENTC"/>
    <property type="match status" value="1"/>
</dbReference>
<dbReference type="GO" id="GO:0008909">
    <property type="term" value="F:isochorismate synthase activity"/>
    <property type="evidence" value="ECO:0007669"/>
    <property type="project" value="UniProtKB-EC"/>
</dbReference>
<dbReference type="NCBIfam" id="TIGR00543">
    <property type="entry name" value="isochor_syn"/>
    <property type="match status" value="1"/>
</dbReference>
<comment type="catalytic activity">
    <reaction evidence="1">
        <text>chorismate = isochorismate</text>
        <dbReference type="Rhea" id="RHEA:18985"/>
        <dbReference type="ChEBI" id="CHEBI:29748"/>
        <dbReference type="ChEBI" id="CHEBI:29780"/>
        <dbReference type="EC" id="5.4.4.2"/>
    </reaction>
</comment>
<evidence type="ECO:0000256" key="3">
    <source>
        <dbReference type="ARBA" id="ARBA00012824"/>
    </source>
</evidence>
<dbReference type="PANTHER" id="PTHR42839:SF1">
    <property type="entry name" value="ISOCHORISMATE SYNTHASE MENF"/>
    <property type="match status" value="1"/>
</dbReference>
<keyword evidence="4 7" id="KW-0413">Isomerase</keyword>
<dbReference type="RefSeq" id="WP_239671991.1">
    <property type="nucleotide sequence ID" value="NZ_CP049742.1"/>
</dbReference>
<feature type="domain" description="Chorismate-utilising enzyme C-terminal" evidence="6">
    <location>
        <begin position="199"/>
        <end position="453"/>
    </location>
</feature>
<reference evidence="7 8" key="1">
    <citation type="submission" date="2019-07" db="EMBL/GenBank/DDBJ databases">
        <title>Genome sequence of 2 isolates from Red Sea Mangroves.</title>
        <authorList>
            <person name="Sefrji F."/>
            <person name="Michoud G."/>
            <person name="Merlino G."/>
            <person name="Daffonchio D."/>
        </authorList>
    </citation>
    <scope>NUCLEOTIDE SEQUENCE [LARGE SCALE GENOMIC DNA]</scope>
    <source>
        <strain evidence="7 8">R1DC41</strain>
    </source>
</reference>
<evidence type="ECO:0000259" key="6">
    <source>
        <dbReference type="Pfam" id="PF00425"/>
    </source>
</evidence>
<dbReference type="InterPro" id="IPR005801">
    <property type="entry name" value="ADC_synthase"/>
</dbReference>